<evidence type="ECO:0000313" key="2">
    <source>
        <dbReference type="EMBL" id="MVU76713.1"/>
    </source>
</evidence>
<dbReference type="AlphaFoldDB" id="A0A7K1UQT4"/>
<gene>
    <name evidence="2" type="ORF">GPX89_05565</name>
</gene>
<dbReference type="Gene3D" id="3.60.15.10">
    <property type="entry name" value="Ribonuclease Z/Hydroxyacylglutathione hydrolase-like"/>
    <property type="match status" value="1"/>
</dbReference>
<feature type="domain" description="Metallo-beta-lactamase" evidence="1">
    <location>
        <begin position="47"/>
        <end position="234"/>
    </location>
</feature>
<dbReference type="InterPro" id="IPR036866">
    <property type="entry name" value="RibonucZ/Hydroxyglut_hydro"/>
</dbReference>
<dbReference type="CDD" id="cd16282">
    <property type="entry name" value="metallo-hydrolase-like_MBL-fold"/>
    <property type="match status" value="1"/>
</dbReference>
<name>A0A7K1UQT4_9NOCA</name>
<protein>
    <submittedName>
        <fullName evidence="2">MBL fold metallo-hydrolase</fullName>
    </submittedName>
</protein>
<keyword evidence="2" id="KW-0378">Hydrolase</keyword>
<organism evidence="2 3">
    <name type="scientific">Nocardia terrae</name>
    <dbReference type="NCBI Taxonomy" id="2675851"/>
    <lineage>
        <taxon>Bacteria</taxon>
        <taxon>Bacillati</taxon>
        <taxon>Actinomycetota</taxon>
        <taxon>Actinomycetes</taxon>
        <taxon>Mycobacteriales</taxon>
        <taxon>Nocardiaceae</taxon>
        <taxon>Nocardia</taxon>
    </lineage>
</organism>
<dbReference type="Pfam" id="PF00753">
    <property type="entry name" value="Lactamase_B"/>
    <property type="match status" value="1"/>
</dbReference>
<dbReference type="RefSeq" id="WP_157355436.1">
    <property type="nucleotide sequence ID" value="NZ_WRPP01000001.1"/>
</dbReference>
<dbReference type="GO" id="GO:0016787">
    <property type="term" value="F:hydrolase activity"/>
    <property type="evidence" value="ECO:0007669"/>
    <property type="project" value="UniProtKB-KW"/>
</dbReference>
<dbReference type="EMBL" id="WRPP01000001">
    <property type="protein sequence ID" value="MVU76713.1"/>
    <property type="molecule type" value="Genomic_DNA"/>
</dbReference>
<dbReference type="SMART" id="SM00849">
    <property type="entry name" value="Lactamase_B"/>
    <property type="match status" value="1"/>
</dbReference>
<dbReference type="PANTHER" id="PTHR42951">
    <property type="entry name" value="METALLO-BETA-LACTAMASE DOMAIN-CONTAINING"/>
    <property type="match status" value="1"/>
</dbReference>
<dbReference type="PANTHER" id="PTHR42951:SF4">
    <property type="entry name" value="ACYL-COENZYME A THIOESTERASE MBLAC2"/>
    <property type="match status" value="1"/>
</dbReference>
<sequence>MNDQTRELAERPQDYLGPNLNPAGLELLPHEIGPGVHALLANIPPKDNNGVIFGRDAALVIDAGINGDVSHQIQGIVERLTDRPLKFLVNTTYHGDHTFGNAAFPESVTIVSSKANRDSMRDLDYEKRMRFGNMRGDENPLASVTSWRKPEVVFDRHAAIDLGGKTVELWHFGPGNGPGDTIVFEPETATAWTGNFLMSAGLPPMLLEGGPGPYLESLRAMRETLPVELVVPGHGPMGDGPAALRNFIEYLEFLRDEVGKAAAAGWTVDETIDRIPTPALLRLPANVHPTPEFEQLLGHLHRLNVLATYRDSQP</sequence>
<evidence type="ECO:0000259" key="1">
    <source>
        <dbReference type="SMART" id="SM00849"/>
    </source>
</evidence>
<proteinExistence type="predicted"/>
<comment type="caution">
    <text evidence="2">The sequence shown here is derived from an EMBL/GenBank/DDBJ whole genome shotgun (WGS) entry which is preliminary data.</text>
</comment>
<evidence type="ECO:0000313" key="3">
    <source>
        <dbReference type="Proteomes" id="UP000466794"/>
    </source>
</evidence>
<dbReference type="SUPFAM" id="SSF56281">
    <property type="entry name" value="Metallo-hydrolase/oxidoreductase"/>
    <property type="match status" value="1"/>
</dbReference>
<accession>A0A7K1UQT4</accession>
<dbReference type="InterPro" id="IPR001279">
    <property type="entry name" value="Metallo-B-lactamas"/>
</dbReference>
<dbReference type="InterPro" id="IPR050855">
    <property type="entry name" value="NDM-1-like"/>
</dbReference>
<keyword evidence="3" id="KW-1185">Reference proteome</keyword>
<reference evidence="2 3" key="1">
    <citation type="submission" date="2019-12" db="EMBL/GenBank/DDBJ databases">
        <title>Nocardia sp. nov. ET3-3 isolated from soil.</title>
        <authorList>
            <person name="Kanchanasin P."/>
            <person name="Tanasupawat S."/>
            <person name="Yuki M."/>
            <person name="Kudo T."/>
        </authorList>
    </citation>
    <scope>NUCLEOTIDE SEQUENCE [LARGE SCALE GENOMIC DNA]</scope>
    <source>
        <strain evidence="2 3">ET3-3</strain>
    </source>
</reference>
<dbReference type="Proteomes" id="UP000466794">
    <property type="component" value="Unassembled WGS sequence"/>
</dbReference>